<proteinExistence type="inferred from homology"/>
<evidence type="ECO:0000256" key="7">
    <source>
        <dbReference type="ARBA" id="ARBA00022989"/>
    </source>
</evidence>
<dbReference type="Gene3D" id="3.80.10.10">
    <property type="entry name" value="Ribonuclease Inhibitor"/>
    <property type="match status" value="1"/>
</dbReference>
<reference evidence="10 11" key="1">
    <citation type="journal article" date="2013" name="Genome Biol.">
        <title>The genome sequence of the most widely cultivated cacao type and its use to identify candidate genes regulating pod color.</title>
        <authorList>
            <person name="Motamayor J.C."/>
            <person name="Mockaitis K."/>
            <person name="Schmutz J."/>
            <person name="Haiminen N."/>
            <person name="Iii D.L."/>
            <person name="Cornejo O."/>
            <person name="Findley S.D."/>
            <person name="Zheng P."/>
            <person name="Utro F."/>
            <person name="Royaert S."/>
            <person name="Saski C."/>
            <person name="Jenkins J."/>
            <person name="Podicheti R."/>
            <person name="Zhao M."/>
            <person name="Scheffler B.E."/>
            <person name="Stack J.C."/>
            <person name="Feltus F.A."/>
            <person name="Mustiga G.M."/>
            <person name="Amores F."/>
            <person name="Phillips W."/>
            <person name="Marelli J.P."/>
            <person name="May G.D."/>
            <person name="Shapiro H."/>
            <person name="Ma J."/>
            <person name="Bustamante C.D."/>
            <person name="Schnell R.J."/>
            <person name="Main D."/>
            <person name="Gilbert D."/>
            <person name="Parida L."/>
            <person name="Kuhn D.N."/>
        </authorList>
    </citation>
    <scope>NUCLEOTIDE SEQUENCE [LARGE SCALE GENOMIC DNA]</scope>
    <source>
        <strain evidence="11">cv. Matina 1-6</strain>
    </source>
</reference>
<dbReference type="GO" id="GO:0016020">
    <property type="term" value="C:membrane"/>
    <property type="evidence" value="ECO:0007669"/>
    <property type="project" value="UniProtKB-SubCell"/>
</dbReference>
<dbReference type="Proteomes" id="UP000026915">
    <property type="component" value="Unassembled WGS sequence"/>
</dbReference>
<evidence type="ECO:0000256" key="3">
    <source>
        <dbReference type="ARBA" id="ARBA00022614"/>
    </source>
</evidence>
<dbReference type="Gramene" id="EOY20306">
    <property type="protein sequence ID" value="EOY20306"/>
    <property type="gene ID" value="TCM_046201"/>
</dbReference>
<evidence type="ECO:0000313" key="10">
    <source>
        <dbReference type="EMBL" id="EOY20306.1"/>
    </source>
</evidence>
<keyword evidence="9" id="KW-0325">Glycoprotein</keyword>
<dbReference type="EMBL" id="KE133015">
    <property type="protein sequence ID" value="EOY20306.1"/>
    <property type="molecule type" value="Genomic_DNA"/>
</dbReference>
<keyword evidence="6" id="KW-0677">Repeat</keyword>
<comment type="subcellular location">
    <subcellularLocation>
        <location evidence="1">Membrane</location>
        <topology evidence="1">Single-pass type I membrane protein</topology>
    </subcellularLocation>
</comment>
<keyword evidence="8" id="KW-0472">Membrane</keyword>
<keyword evidence="11" id="KW-1185">Reference proteome</keyword>
<dbReference type="SMART" id="SM00369">
    <property type="entry name" value="LRR_TYP"/>
    <property type="match status" value="3"/>
</dbReference>
<protein>
    <submittedName>
        <fullName evidence="10">Uncharacterized protein</fullName>
    </submittedName>
</protein>
<dbReference type="HOGENOM" id="CLU_000288_18_15_1"/>
<evidence type="ECO:0000256" key="9">
    <source>
        <dbReference type="ARBA" id="ARBA00023180"/>
    </source>
</evidence>
<dbReference type="FunFam" id="3.80.10.10:FF:000041">
    <property type="entry name" value="LRR receptor-like serine/threonine-protein kinase ERECTA"/>
    <property type="match status" value="1"/>
</dbReference>
<dbReference type="AlphaFoldDB" id="S1S3Q7"/>
<gene>
    <name evidence="10" type="ORF">TCM_046201</name>
</gene>
<accession>S1S3Q7</accession>
<dbReference type="InParanoid" id="S1S3Q7"/>
<evidence type="ECO:0000313" key="11">
    <source>
        <dbReference type="Proteomes" id="UP000026915"/>
    </source>
</evidence>
<evidence type="ECO:0000256" key="5">
    <source>
        <dbReference type="ARBA" id="ARBA00022729"/>
    </source>
</evidence>
<dbReference type="OMA" id="FLKHECC"/>
<evidence type="ECO:0000256" key="6">
    <source>
        <dbReference type="ARBA" id="ARBA00022737"/>
    </source>
</evidence>
<evidence type="ECO:0000256" key="1">
    <source>
        <dbReference type="ARBA" id="ARBA00004479"/>
    </source>
</evidence>
<dbReference type="InterPro" id="IPR003591">
    <property type="entry name" value="Leu-rich_rpt_typical-subtyp"/>
</dbReference>
<keyword evidence="4" id="KW-0812">Transmembrane</keyword>
<comment type="similarity">
    <text evidence="2">Belongs to the RLP family.</text>
</comment>
<dbReference type="PANTHER" id="PTHR47988">
    <property type="entry name" value="SOMATIC EMBRYOGENESIS RECEPTOR KINASE 1"/>
    <property type="match status" value="1"/>
</dbReference>
<feature type="non-terminal residue" evidence="10">
    <location>
        <position position="147"/>
    </location>
</feature>
<organism evidence="10 11">
    <name type="scientific">Theobroma cacao</name>
    <name type="common">Cacao</name>
    <name type="synonym">Cocoa</name>
    <dbReference type="NCBI Taxonomy" id="3641"/>
    <lineage>
        <taxon>Eukaryota</taxon>
        <taxon>Viridiplantae</taxon>
        <taxon>Streptophyta</taxon>
        <taxon>Embryophyta</taxon>
        <taxon>Tracheophyta</taxon>
        <taxon>Spermatophyta</taxon>
        <taxon>Magnoliopsida</taxon>
        <taxon>eudicotyledons</taxon>
        <taxon>Gunneridae</taxon>
        <taxon>Pentapetalae</taxon>
        <taxon>rosids</taxon>
        <taxon>malvids</taxon>
        <taxon>Malvales</taxon>
        <taxon>Malvaceae</taxon>
        <taxon>Byttnerioideae</taxon>
        <taxon>Theobroma</taxon>
    </lineage>
</organism>
<dbReference type="InterPro" id="IPR001611">
    <property type="entry name" value="Leu-rich_rpt"/>
</dbReference>
<sequence>MMLSSLLRVLNLSNFEDLLLYDNDLKVQIPIAIRNVSDLKWLCLGDNLFSGHLPSTMFDHLSKLQSLDFHNNNLFGRIPTNIFKCQELEFLSLGWNDLEGSLPQEIGNLTKLIHLHLDMNNLTAIVPSKVSSQGGLETSDGIWTLAT</sequence>
<evidence type="ECO:0000256" key="4">
    <source>
        <dbReference type="ARBA" id="ARBA00022692"/>
    </source>
</evidence>
<dbReference type="eggNOG" id="KOG0619">
    <property type="taxonomic scope" value="Eukaryota"/>
</dbReference>
<keyword evidence="7" id="KW-1133">Transmembrane helix</keyword>
<keyword evidence="5" id="KW-0732">Signal</keyword>
<dbReference type="STRING" id="3641.S1S3Q7"/>
<evidence type="ECO:0000256" key="2">
    <source>
        <dbReference type="ARBA" id="ARBA00009592"/>
    </source>
</evidence>
<keyword evidence="3" id="KW-0433">Leucine-rich repeat</keyword>
<dbReference type="SUPFAM" id="SSF52058">
    <property type="entry name" value="L domain-like"/>
    <property type="match status" value="1"/>
</dbReference>
<evidence type="ECO:0000256" key="8">
    <source>
        <dbReference type="ARBA" id="ARBA00023136"/>
    </source>
</evidence>
<dbReference type="InterPro" id="IPR032675">
    <property type="entry name" value="LRR_dom_sf"/>
</dbReference>
<name>S1S3Q7_THECC</name>
<dbReference type="Pfam" id="PF00560">
    <property type="entry name" value="LRR_1"/>
    <property type="match status" value="2"/>
</dbReference>